<evidence type="ECO:0000313" key="1">
    <source>
        <dbReference type="EMBL" id="GAA4035945.1"/>
    </source>
</evidence>
<dbReference type="PRINTS" id="PR01955">
    <property type="entry name" value="LANCFRANKIA"/>
</dbReference>
<dbReference type="Proteomes" id="UP001501747">
    <property type="component" value="Unassembled WGS sequence"/>
</dbReference>
<dbReference type="EMBL" id="BAABAL010000027">
    <property type="protein sequence ID" value="GAA4035945.1"/>
    <property type="molecule type" value="Genomic_DNA"/>
</dbReference>
<dbReference type="SMART" id="SM01260">
    <property type="entry name" value="LANC_like"/>
    <property type="match status" value="1"/>
</dbReference>
<reference evidence="2" key="1">
    <citation type="journal article" date="2019" name="Int. J. Syst. Evol. Microbiol.">
        <title>The Global Catalogue of Microorganisms (GCM) 10K type strain sequencing project: providing services to taxonomists for standard genome sequencing and annotation.</title>
        <authorList>
            <consortium name="The Broad Institute Genomics Platform"/>
            <consortium name="The Broad Institute Genome Sequencing Center for Infectious Disease"/>
            <person name="Wu L."/>
            <person name="Ma J."/>
        </authorList>
    </citation>
    <scope>NUCLEOTIDE SEQUENCE [LARGE SCALE GENOMIC DNA]</scope>
    <source>
        <strain evidence="2">JCM 17342</strain>
    </source>
</reference>
<organism evidence="1 2">
    <name type="scientific">Allokutzneria multivorans</name>
    <dbReference type="NCBI Taxonomy" id="1142134"/>
    <lineage>
        <taxon>Bacteria</taxon>
        <taxon>Bacillati</taxon>
        <taxon>Actinomycetota</taxon>
        <taxon>Actinomycetes</taxon>
        <taxon>Pseudonocardiales</taxon>
        <taxon>Pseudonocardiaceae</taxon>
        <taxon>Allokutzneria</taxon>
    </lineage>
</organism>
<name>A0ABP7U4K4_9PSEU</name>
<dbReference type="CDD" id="cd04793">
    <property type="entry name" value="LanC"/>
    <property type="match status" value="1"/>
</dbReference>
<dbReference type="InterPro" id="IPR007822">
    <property type="entry name" value="LANC-like"/>
</dbReference>
<evidence type="ECO:0000313" key="2">
    <source>
        <dbReference type="Proteomes" id="UP001501747"/>
    </source>
</evidence>
<dbReference type="Pfam" id="PF05147">
    <property type="entry name" value="LANC_like"/>
    <property type="match status" value="1"/>
</dbReference>
<gene>
    <name evidence="1" type="ORF">GCM10022247_71980</name>
</gene>
<dbReference type="Gene3D" id="1.50.10.20">
    <property type="match status" value="1"/>
</dbReference>
<dbReference type="SUPFAM" id="SSF158745">
    <property type="entry name" value="LanC-like"/>
    <property type="match status" value="1"/>
</dbReference>
<dbReference type="RefSeq" id="WP_344885602.1">
    <property type="nucleotide sequence ID" value="NZ_BAABAL010000027.1"/>
</dbReference>
<comment type="caution">
    <text evidence="1">The sequence shown here is derived from an EMBL/GenBank/DDBJ whole genome shotgun (WGS) entry which is preliminary data.</text>
</comment>
<protein>
    <submittedName>
        <fullName evidence="1">Lanthionine synthetase C family protein</fullName>
    </submittedName>
</protein>
<dbReference type="InterPro" id="IPR033889">
    <property type="entry name" value="LanC"/>
</dbReference>
<accession>A0ABP7U4K4</accession>
<keyword evidence="2" id="KW-1185">Reference proteome</keyword>
<proteinExistence type="predicted"/>
<dbReference type="PRINTS" id="PR01950">
    <property type="entry name" value="LANCSUPER"/>
</dbReference>
<sequence>MHPALAERARDTAKLILTRLADPVVVEEAVAASERRATLPYGWGGPGLFVGHAGSALAFQAAHRAFPHEAAHWRGLAHQHLATAAKASFDSPLTHAGVSSGTAGLAFAFADSLREEPRYGGTLDKLNAQLADQVLDAPSWRGRDGVRDRDYDAISGAAGTLAHLSAVRDPDPLVRRAIGSLLDDLSWLCQGNWVIHPRDYPLPEYADNYPHGYVNLGLAHGIPGPMAALSFAHRAGHRRDGVVEAIRHTADYLAEQSCRWPVGIPLSESGTEVRDRAKPGRLAWCYGAPGVACALLNASITLDDNDIRHVAVEGFSAALDGFDGLPEATLCHGVAGVLVISTIFASHNRRGPSDVEMLTEHLLSHCDKDFPLGVRENGLDDPGLLTGSAGVALALLTATGDIDRHWQRALLFT</sequence>